<dbReference type="Pfam" id="PF00126">
    <property type="entry name" value="HTH_1"/>
    <property type="match status" value="1"/>
</dbReference>
<keyword evidence="8" id="KW-1185">Reference proteome</keyword>
<protein>
    <submittedName>
        <fullName evidence="7">LysR family transcriptional regulator</fullName>
    </submittedName>
</protein>
<evidence type="ECO:0000313" key="7">
    <source>
        <dbReference type="EMBL" id="QBX79615.1"/>
    </source>
</evidence>
<evidence type="ECO:0000313" key="8">
    <source>
        <dbReference type="Proteomes" id="UP000296284"/>
    </source>
</evidence>
<feature type="transmembrane region" description="Helical" evidence="5">
    <location>
        <begin position="21"/>
        <end position="40"/>
    </location>
</feature>
<name>A0ABX5SZP3_9ENTR</name>
<dbReference type="PROSITE" id="PS50931">
    <property type="entry name" value="HTH_LYSR"/>
    <property type="match status" value="1"/>
</dbReference>
<gene>
    <name evidence="7" type="ORF">E4Z61_04260</name>
</gene>
<accession>A0ABX5SZP3</accession>
<dbReference type="SUPFAM" id="SSF46785">
    <property type="entry name" value="Winged helix' DNA-binding domain"/>
    <property type="match status" value="1"/>
</dbReference>
<feature type="domain" description="HTH lysR-type" evidence="6">
    <location>
        <begin position="16"/>
        <end position="73"/>
    </location>
</feature>
<dbReference type="InterPro" id="IPR050389">
    <property type="entry name" value="LysR-type_TF"/>
</dbReference>
<keyword evidence="5" id="KW-1133">Transmembrane helix</keyword>
<keyword evidence="5" id="KW-0812">Transmembrane</keyword>
<proteinExistence type="inferred from homology"/>
<evidence type="ECO:0000256" key="1">
    <source>
        <dbReference type="ARBA" id="ARBA00009437"/>
    </source>
</evidence>
<evidence type="ECO:0000256" key="3">
    <source>
        <dbReference type="ARBA" id="ARBA00023125"/>
    </source>
</evidence>
<evidence type="ECO:0000256" key="5">
    <source>
        <dbReference type="SAM" id="Phobius"/>
    </source>
</evidence>
<dbReference type="EMBL" id="CP038469">
    <property type="protein sequence ID" value="QBX79615.1"/>
    <property type="molecule type" value="Genomic_DNA"/>
</dbReference>
<organism evidence="7 8">
    <name type="scientific">Citrobacter tructae</name>
    <dbReference type="NCBI Taxonomy" id="2562449"/>
    <lineage>
        <taxon>Bacteria</taxon>
        <taxon>Pseudomonadati</taxon>
        <taxon>Pseudomonadota</taxon>
        <taxon>Gammaproteobacteria</taxon>
        <taxon>Enterobacterales</taxon>
        <taxon>Enterobacteriaceae</taxon>
        <taxon>Citrobacter</taxon>
    </lineage>
</organism>
<dbReference type="InterPro" id="IPR036388">
    <property type="entry name" value="WH-like_DNA-bd_sf"/>
</dbReference>
<keyword evidence="5" id="KW-0472">Membrane</keyword>
<evidence type="ECO:0000259" key="6">
    <source>
        <dbReference type="PROSITE" id="PS50931"/>
    </source>
</evidence>
<comment type="similarity">
    <text evidence="1">Belongs to the LysR transcriptional regulatory family.</text>
</comment>
<sequence>MSSMDCSFKYRRLLEVDFRSIIVFIAFVETGSLYSASLILGCSPSSVSIHLKRVRHYFNEPLFIREGRNLEPTEYAINLSQQLKTLFITFDTFVTESKD</sequence>
<evidence type="ECO:0000256" key="2">
    <source>
        <dbReference type="ARBA" id="ARBA00023015"/>
    </source>
</evidence>
<reference evidence="7 8" key="1">
    <citation type="submission" date="2019-03" db="EMBL/GenBank/DDBJ databases">
        <title>Complete genome sequence of Citrobacter sp. SNU WT2 isolated from diseased rainbow trout.</title>
        <authorList>
            <person name="Oh W.T."/>
            <person name="Park S.C."/>
        </authorList>
    </citation>
    <scope>NUCLEOTIDE SEQUENCE [LARGE SCALE GENOMIC DNA]</scope>
    <source>
        <strain evidence="7 8">SNU WT2</strain>
    </source>
</reference>
<keyword evidence="2" id="KW-0805">Transcription regulation</keyword>
<dbReference type="InterPro" id="IPR036390">
    <property type="entry name" value="WH_DNA-bd_sf"/>
</dbReference>
<dbReference type="PANTHER" id="PTHR30118:SF7">
    <property type="entry name" value="TRANSCRIPTIONAL REGULATOR LYSR FAMILY"/>
    <property type="match status" value="1"/>
</dbReference>
<keyword evidence="3" id="KW-0238">DNA-binding</keyword>
<dbReference type="Proteomes" id="UP000296284">
    <property type="component" value="Chromosome"/>
</dbReference>
<evidence type="ECO:0000256" key="4">
    <source>
        <dbReference type="ARBA" id="ARBA00023163"/>
    </source>
</evidence>
<dbReference type="InterPro" id="IPR000847">
    <property type="entry name" value="LysR_HTH_N"/>
</dbReference>
<keyword evidence="4" id="KW-0804">Transcription</keyword>
<dbReference type="PANTHER" id="PTHR30118">
    <property type="entry name" value="HTH-TYPE TRANSCRIPTIONAL REGULATOR LEUO-RELATED"/>
    <property type="match status" value="1"/>
</dbReference>
<dbReference type="Gene3D" id="1.10.10.10">
    <property type="entry name" value="Winged helix-like DNA-binding domain superfamily/Winged helix DNA-binding domain"/>
    <property type="match status" value="1"/>
</dbReference>